<evidence type="ECO:0000313" key="2">
    <source>
        <dbReference type="EMBL" id="CAL1395743.1"/>
    </source>
</evidence>
<sequence length="81" mass="8203">MAEGKERAPVAAPPPVAAFDVEQPSSPRSPSDPSSSSSPSSSPSGQTRLLSAMPNLKVPVVASRREDDVDGCRSTGAAPGE</sequence>
<reference evidence="2 3" key="1">
    <citation type="submission" date="2024-04" db="EMBL/GenBank/DDBJ databases">
        <authorList>
            <person name="Fracassetti M."/>
        </authorList>
    </citation>
    <scope>NUCLEOTIDE SEQUENCE [LARGE SCALE GENOMIC DNA]</scope>
</reference>
<dbReference type="AlphaFoldDB" id="A0AAV2FD68"/>
<proteinExistence type="predicted"/>
<dbReference type="EMBL" id="OZ034819">
    <property type="protein sequence ID" value="CAL1395743.1"/>
    <property type="molecule type" value="Genomic_DNA"/>
</dbReference>
<name>A0AAV2FD68_9ROSI</name>
<feature type="region of interest" description="Disordered" evidence="1">
    <location>
        <begin position="1"/>
        <end position="81"/>
    </location>
</feature>
<gene>
    <name evidence="2" type="ORF">LTRI10_LOCUS36153</name>
</gene>
<evidence type="ECO:0000256" key="1">
    <source>
        <dbReference type="SAM" id="MobiDB-lite"/>
    </source>
</evidence>
<dbReference type="Proteomes" id="UP001497516">
    <property type="component" value="Chromosome 6"/>
</dbReference>
<protein>
    <submittedName>
        <fullName evidence="2">Uncharacterized protein</fullName>
    </submittedName>
</protein>
<keyword evidence="3" id="KW-1185">Reference proteome</keyword>
<evidence type="ECO:0000313" key="3">
    <source>
        <dbReference type="Proteomes" id="UP001497516"/>
    </source>
</evidence>
<feature type="compositionally biased region" description="Low complexity" evidence="1">
    <location>
        <begin position="24"/>
        <end position="44"/>
    </location>
</feature>
<accession>A0AAV2FD68</accession>
<organism evidence="2 3">
    <name type="scientific">Linum trigynum</name>
    <dbReference type="NCBI Taxonomy" id="586398"/>
    <lineage>
        <taxon>Eukaryota</taxon>
        <taxon>Viridiplantae</taxon>
        <taxon>Streptophyta</taxon>
        <taxon>Embryophyta</taxon>
        <taxon>Tracheophyta</taxon>
        <taxon>Spermatophyta</taxon>
        <taxon>Magnoliopsida</taxon>
        <taxon>eudicotyledons</taxon>
        <taxon>Gunneridae</taxon>
        <taxon>Pentapetalae</taxon>
        <taxon>rosids</taxon>
        <taxon>fabids</taxon>
        <taxon>Malpighiales</taxon>
        <taxon>Linaceae</taxon>
        <taxon>Linum</taxon>
    </lineage>
</organism>